<dbReference type="Gene3D" id="3.40.50.1580">
    <property type="entry name" value="Nucleoside phosphorylase domain"/>
    <property type="match status" value="2"/>
</dbReference>
<evidence type="ECO:0000256" key="8">
    <source>
        <dbReference type="ARBA" id="ARBA00023950"/>
    </source>
</evidence>
<keyword evidence="4" id="KW-0328">Glycosyltransferase</keyword>
<dbReference type="EMBL" id="JARBHB010000009">
    <property type="protein sequence ID" value="KAJ8874853.1"/>
    <property type="molecule type" value="Genomic_DNA"/>
</dbReference>
<evidence type="ECO:0000256" key="9">
    <source>
        <dbReference type="ARBA" id="ARBA00023970"/>
    </source>
</evidence>
<evidence type="ECO:0000256" key="10">
    <source>
        <dbReference type="ARBA" id="ARBA00031036"/>
    </source>
</evidence>
<comment type="catalytic activity">
    <reaction evidence="8">
        <text>2'-deoxyinosine + phosphate = 2-deoxy-alpha-D-ribose 1-phosphate + hypoxanthine</text>
        <dbReference type="Rhea" id="RHEA:27750"/>
        <dbReference type="ChEBI" id="CHEBI:17368"/>
        <dbReference type="ChEBI" id="CHEBI:28997"/>
        <dbReference type="ChEBI" id="CHEBI:43474"/>
        <dbReference type="ChEBI" id="CHEBI:57259"/>
        <dbReference type="EC" id="2.4.2.1"/>
    </reaction>
</comment>
<evidence type="ECO:0000256" key="6">
    <source>
        <dbReference type="ARBA" id="ARBA00023918"/>
    </source>
</evidence>
<dbReference type="InterPro" id="IPR011268">
    <property type="entry name" value="Purine_phosphorylase"/>
</dbReference>
<dbReference type="PANTHER" id="PTHR11904">
    <property type="entry name" value="METHYLTHIOADENOSINE/PURINE NUCLEOSIDE PHOSPHORYLASE"/>
    <property type="match status" value="1"/>
</dbReference>
<dbReference type="InterPro" id="IPR000845">
    <property type="entry name" value="Nucleoside_phosphorylase_d"/>
</dbReference>
<name>A0ABQ9GS49_9NEOP</name>
<evidence type="ECO:0000259" key="11">
    <source>
        <dbReference type="Pfam" id="PF01048"/>
    </source>
</evidence>
<proteinExistence type="inferred from homology"/>
<evidence type="ECO:0000256" key="2">
    <source>
        <dbReference type="ARBA" id="ARBA00006751"/>
    </source>
</evidence>
<dbReference type="PANTHER" id="PTHR11904:SF9">
    <property type="entry name" value="PURINE NUCLEOSIDE PHOSPHORYLASE-RELATED"/>
    <property type="match status" value="1"/>
</dbReference>
<evidence type="ECO:0000256" key="1">
    <source>
        <dbReference type="ARBA" id="ARBA00005058"/>
    </source>
</evidence>
<evidence type="ECO:0000256" key="5">
    <source>
        <dbReference type="ARBA" id="ARBA00022679"/>
    </source>
</evidence>
<comment type="catalytic activity">
    <reaction evidence="9">
        <text>guanosine + phosphate = alpha-D-ribose 1-phosphate + guanine</text>
        <dbReference type="Rhea" id="RHEA:13233"/>
        <dbReference type="ChEBI" id="CHEBI:16235"/>
        <dbReference type="ChEBI" id="CHEBI:16750"/>
        <dbReference type="ChEBI" id="CHEBI:43474"/>
        <dbReference type="ChEBI" id="CHEBI:57720"/>
        <dbReference type="EC" id="2.4.2.1"/>
    </reaction>
</comment>
<reference evidence="12 13" key="1">
    <citation type="submission" date="2023-02" db="EMBL/GenBank/DDBJ databases">
        <title>LHISI_Scaffold_Assembly.</title>
        <authorList>
            <person name="Stuart O.P."/>
            <person name="Cleave R."/>
            <person name="Magrath M.J.L."/>
            <person name="Mikheyev A.S."/>
        </authorList>
    </citation>
    <scope>NUCLEOTIDE SEQUENCE [LARGE SCALE GENOMIC DNA]</scope>
    <source>
        <strain evidence="12">Daus_M_001</strain>
        <tissue evidence="12">Leg muscle</tissue>
    </source>
</reference>
<accession>A0ABQ9GS49</accession>
<comment type="similarity">
    <text evidence="2">Belongs to the PNP/MTAP phosphorylase family.</text>
</comment>
<dbReference type="CDD" id="cd09009">
    <property type="entry name" value="PNP-EcPNPII_like"/>
    <property type="match status" value="1"/>
</dbReference>
<dbReference type="Proteomes" id="UP001159363">
    <property type="component" value="Chromosome 8"/>
</dbReference>
<comment type="catalytic activity">
    <reaction evidence="6">
        <text>inosine + phosphate = alpha-D-ribose 1-phosphate + hypoxanthine</text>
        <dbReference type="Rhea" id="RHEA:27646"/>
        <dbReference type="ChEBI" id="CHEBI:17368"/>
        <dbReference type="ChEBI" id="CHEBI:17596"/>
        <dbReference type="ChEBI" id="CHEBI:43474"/>
        <dbReference type="ChEBI" id="CHEBI:57720"/>
        <dbReference type="EC" id="2.4.2.1"/>
    </reaction>
</comment>
<dbReference type="InterPro" id="IPR035994">
    <property type="entry name" value="Nucleoside_phosphorylase_sf"/>
</dbReference>
<comment type="caution">
    <text evidence="12">The sequence shown here is derived from an EMBL/GenBank/DDBJ whole genome shotgun (WGS) entry which is preliminary data.</text>
</comment>
<evidence type="ECO:0000256" key="3">
    <source>
        <dbReference type="ARBA" id="ARBA00011886"/>
    </source>
</evidence>
<gene>
    <name evidence="12" type="ORF">PR048_022742</name>
</gene>
<dbReference type="Pfam" id="PF01048">
    <property type="entry name" value="PNP_UDP_1"/>
    <property type="match status" value="1"/>
</dbReference>
<evidence type="ECO:0000313" key="12">
    <source>
        <dbReference type="EMBL" id="KAJ8874853.1"/>
    </source>
</evidence>
<organism evidence="12 13">
    <name type="scientific">Dryococelus australis</name>
    <dbReference type="NCBI Taxonomy" id="614101"/>
    <lineage>
        <taxon>Eukaryota</taxon>
        <taxon>Metazoa</taxon>
        <taxon>Ecdysozoa</taxon>
        <taxon>Arthropoda</taxon>
        <taxon>Hexapoda</taxon>
        <taxon>Insecta</taxon>
        <taxon>Pterygota</taxon>
        <taxon>Neoptera</taxon>
        <taxon>Polyneoptera</taxon>
        <taxon>Phasmatodea</taxon>
        <taxon>Verophasmatodea</taxon>
        <taxon>Anareolatae</taxon>
        <taxon>Phasmatidae</taxon>
        <taxon>Eurycanthinae</taxon>
        <taxon>Dryococelus</taxon>
    </lineage>
</organism>
<protein>
    <recommendedName>
        <fullName evidence="3">purine-nucleoside phosphorylase</fullName>
        <ecNumber evidence="3">2.4.2.1</ecNumber>
    </recommendedName>
    <alternativeName>
        <fullName evidence="10">Inosine-guanosine phosphorylase</fullName>
    </alternativeName>
</protein>
<keyword evidence="13" id="KW-1185">Reference proteome</keyword>
<dbReference type="SUPFAM" id="SSF53167">
    <property type="entry name" value="Purine and uridine phosphorylases"/>
    <property type="match status" value="2"/>
</dbReference>
<dbReference type="EC" id="2.4.2.1" evidence="3"/>
<evidence type="ECO:0000256" key="4">
    <source>
        <dbReference type="ARBA" id="ARBA00022676"/>
    </source>
</evidence>
<sequence>MLPGTCALAKFYQRFGARLVAALRAADFQALCDSASIHDFRRCSETNNIKEQVVKVVQVELEKEVKVAEAGWINGAMERVLARVSLYESVGRLGRTSWRSRVCRRARPNLVRNGHVREFASRCYMSALLSRSPGLHLPQLDRQWARLVRVQQRRSSRCALQCPLQIRFTASRRTALPKKTQDSTLIVWKFNSVCRAVVIPTSTWLKCGERLQCPDLLTLGPSHAESRWEGLGGSILMRVAKQAGLLKCRFGSDERTARCVQGGITTVTSATAMENNSAICHGKLTSWDSRAEYTYEVLTEIAQYLLERTSIQPKVGIILGTGIGPVADILTERKAFPYKSIPHFPASTTAGHVGELVFGKMEGVPVVCMRGRFHFFEGYPAWQVTTCRRIHVREIWKRLNSRDLWRRWERTVGSCVHNKLHDTKANGSGATYGQHPYIGNHELCKLTCHCGDACVWNSGNPSDRQAVCSTAVDQFAFVSCNFLCTQCAMPVRVMKLMGVTHLIASNASGSIRKDLKIGHIMIMKDHVNMLGLVGHSPLRGPNEDSLSETVRSCFACLSIIEGARVDRCLAARFGVRFPPMNRAYNKDLIRAAKEIAKELGIEDQIQEGVYACLGGPQFETVAEVKLLQILGADCIGK</sequence>
<comment type="pathway">
    <text evidence="1">Purine metabolism; purine nucleoside salvage.</text>
</comment>
<evidence type="ECO:0000256" key="7">
    <source>
        <dbReference type="ARBA" id="ARBA00023929"/>
    </source>
</evidence>
<feature type="domain" description="Nucleoside phosphorylase" evidence="11">
    <location>
        <begin position="487"/>
        <end position="636"/>
    </location>
</feature>
<evidence type="ECO:0000313" key="13">
    <source>
        <dbReference type="Proteomes" id="UP001159363"/>
    </source>
</evidence>
<comment type="catalytic activity">
    <reaction evidence="7">
        <text>2'-deoxyguanosine + phosphate = 2-deoxy-alpha-D-ribose 1-phosphate + guanine</text>
        <dbReference type="Rhea" id="RHEA:27738"/>
        <dbReference type="ChEBI" id="CHEBI:16235"/>
        <dbReference type="ChEBI" id="CHEBI:17172"/>
        <dbReference type="ChEBI" id="CHEBI:43474"/>
        <dbReference type="ChEBI" id="CHEBI:57259"/>
        <dbReference type="EC" id="2.4.2.1"/>
    </reaction>
</comment>
<keyword evidence="5" id="KW-0808">Transferase</keyword>